<evidence type="ECO:0000256" key="9">
    <source>
        <dbReference type="ARBA" id="ARBA00022777"/>
    </source>
</evidence>
<dbReference type="GO" id="GO:0005524">
    <property type="term" value="F:ATP binding"/>
    <property type="evidence" value="ECO:0007669"/>
    <property type="project" value="UniProtKB-UniRule"/>
</dbReference>
<dbReference type="NCBIfam" id="NF004160">
    <property type="entry name" value="PRK05627.1-3"/>
    <property type="match status" value="1"/>
</dbReference>
<evidence type="ECO:0000256" key="3">
    <source>
        <dbReference type="ARBA" id="ARBA00005201"/>
    </source>
</evidence>
<comment type="caution">
    <text evidence="17">The sequence shown here is derived from an EMBL/GenBank/DDBJ whole genome shotgun (WGS) entry which is preliminary data.</text>
</comment>
<keyword evidence="12" id="KW-0511">Multifunctional enzyme</keyword>
<comment type="pathway">
    <text evidence="2 15">Cofactor biosynthesis; FAD biosynthesis; FAD from FMN: step 1/1.</text>
</comment>
<keyword evidence="18" id="KW-1185">Reference proteome</keyword>
<evidence type="ECO:0000256" key="6">
    <source>
        <dbReference type="ARBA" id="ARBA00022679"/>
    </source>
</evidence>
<dbReference type="PANTHER" id="PTHR22749:SF6">
    <property type="entry name" value="RIBOFLAVIN KINASE"/>
    <property type="match status" value="1"/>
</dbReference>
<dbReference type="UniPathway" id="UPA00276">
    <property type="reaction ID" value="UER00406"/>
</dbReference>
<dbReference type="GO" id="GO:0008531">
    <property type="term" value="F:riboflavin kinase activity"/>
    <property type="evidence" value="ECO:0007669"/>
    <property type="project" value="UniProtKB-UniRule"/>
</dbReference>
<dbReference type="Pfam" id="PF06574">
    <property type="entry name" value="FAD_syn"/>
    <property type="match status" value="1"/>
</dbReference>
<accession>A0A255XM45</accession>
<keyword evidence="4 15" id="KW-0285">Flavoprotein</keyword>
<dbReference type="SMART" id="SM00904">
    <property type="entry name" value="Flavokinase"/>
    <property type="match status" value="1"/>
</dbReference>
<keyword evidence="7 15" id="KW-0548">Nucleotidyltransferase</keyword>
<dbReference type="InterPro" id="IPR023468">
    <property type="entry name" value="Riboflavin_kinase"/>
</dbReference>
<dbReference type="SUPFAM" id="SSF52374">
    <property type="entry name" value="Nucleotidylyl transferase"/>
    <property type="match status" value="1"/>
</dbReference>
<evidence type="ECO:0000256" key="1">
    <source>
        <dbReference type="ARBA" id="ARBA00002121"/>
    </source>
</evidence>
<evidence type="ECO:0000256" key="11">
    <source>
        <dbReference type="ARBA" id="ARBA00022840"/>
    </source>
</evidence>
<comment type="catalytic activity">
    <reaction evidence="14 15">
        <text>FMN + ATP + H(+) = FAD + diphosphate</text>
        <dbReference type="Rhea" id="RHEA:17237"/>
        <dbReference type="ChEBI" id="CHEBI:15378"/>
        <dbReference type="ChEBI" id="CHEBI:30616"/>
        <dbReference type="ChEBI" id="CHEBI:33019"/>
        <dbReference type="ChEBI" id="CHEBI:57692"/>
        <dbReference type="ChEBI" id="CHEBI:58210"/>
        <dbReference type="EC" id="2.7.7.2"/>
    </reaction>
</comment>
<dbReference type="EMBL" id="NOXS01000034">
    <property type="protein sequence ID" value="OYQ17340.1"/>
    <property type="molecule type" value="Genomic_DNA"/>
</dbReference>
<dbReference type="Gene3D" id="3.40.50.620">
    <property type="entry name" value="HUPs"/>
    <property type="match status" value="1"/>
</dbReference>
<comment type="pathway">
    <text evidence="3 15">Cofactor biosynthesis; FMN biosynthesis; FMN from riboflavin (ATP route): step 1/1.</text>
</comment>
<keyword evidence="8 15" id="KW-0547">Nucleotide-binding</keyword>
<feature type="domain" description="Riboflavin kinase" evidence="16">
    <location>
        <begin position="192"/>
        <end position="315"/>
    </location>
</feature>
<keyword evidence="9 15" id="KW-0418">Kinase</keyword>
<dbReference type="InterPro" id="IPR015865">
    <property type="entry name" value="Riboflavin_kinase_bac/euk"/>
</dbReference>
<dbReference type="RefSeq" id="WP_094409978.1">
    <property type="nucleotide sequence ID" value="NZ_BMJZ01000005.1"/>
</dbReference>
<evidence type="ECO:0000256" key="13">
    <source>
        <dbReference type="ARBA" id="ARBA00047880"/>
    </source>
</evidence>
<evidence type="ECO:0000256" key="8">
    <source>
        <dbReference type="ARBA" id="ARBA00022741"/>
    </source>
</evidence>
<dbReference type="OrthoDB" id="9803667at2"/>
<dbReference type="SUPFAM" id="SSF82114">
    <property type="entry name" value="Riboflavin kinase-like"/>
    <property type="match status" value="1"/>
</dbReference>
<dbReference type="EC" id="2.7.1.26" evidence="15"/>
<proteinExistence type="inferred from homology"/>
<comment type="function">
    <text evidence="1">Catalyzes the phosphorylation of riboflavin to FMN followed by the adenylation of FMN to FAD.</text>
</comment>
<dbReference type="AlphaFoldDB" id="A0A255XM45"/>
<dbReference type="GO" id="GO:0006747">
    <property type="term" value="P:FAD biosynthetic process"/>
    <property type="evidence" value="ECO:0007669"/>
    <property type="project" value="UniProtKB-UniRule"/>
</dbReference>
<dbReference type="GO" id="GO:0003919">
    <property type="term" value="F:FMN adenylyltransferase activity"/>
    <property type="evidence" value="ECO:0007669"/>
    <property type="project" value="UniProtKB-UniRule"/>
</dbReference>
<sequence>MSLTLPQGTCFVRTLAALPPALKGGAVAVGNFDGVHLGHRAVIDAARKVADARALPLLCLTFEPHPRTVFARQKGGGAPFRLTPGFVKFLALDGLRLDCIVSLRFTPEFAQQTPDQFIQDVLIDGLRAQHVAVGHDFCFGRGRAGNAGTLSAEAAFTVTALPPQRRAEGEAFASTLIRDHLTKGETEAAAALMGRPFTIVGRVRHGDKRGRTIGFPTANIELGDYLRPAFGVYSVTVEIDGQPHHGVANLGRRPTVAGLVERLEVHLFDFSGDLYGRKLCVALHHFLRPEMKFDGLAALTAQIARDAQAARDKLAALC</sequence>
<dbReference type="Pfam" id="PF01687">
    <property type="entry name" value="Flavokinase"/>
    <property type="match status" value="1"/>
</dbReference>
<dbReference type="CDD" id="cd02064">
    <property type="entry name" value="FAD_synthetase_N"/>
    <property type="match status" value="1"/>
</dbReference>
<evidence type="ECO:0000256" key="12">
    <source>
        <dbReference type="ARBA" id="ARBA00023268"/>
    </source>
</evidence>
<keyword evidence="10 15" id="KW-0274">FAD</keyword>
<dbReference type="EC" id="2.7.7.2" evidence="15"/>
<dbReference type="GO" id="GO:0009398">
    <property type="term" value="P:FMN biosynthetic process"/>
    <property type="evidence" value="ECO:0007669"/>
    <property type="project" value="UniProtKB-UniRule"/>
</dbReference>
<dbReference type="PIRSF" id="PIRSF004491">
    <property type="entry name" value="FAD_Synth"/>
    <property type="match status" value="1"/>
</dbReference>
<dbReference type="NCBIfam" id="TIGR00083">
    <property type="entry name" value="ribF"/>
    <property type="match status" value="1"/>
</dbReference>
<keyword evidence="5 15" id="KW-0288">FMN</keyword>
<name>A0A255XM45_9PROT</name>
<dbReference type="InterPro" id="IPR015864">
    <property type="entry name" value="FAD_synthase"/>
</dbReference>
<protein>
    <recommendedName>
        <fullName evidence="15">Riboflavin biosynthesis protein</fullName>
    </recommendedName>
    <domain>
        <recommendedName>
            <fullName evidence="15">Riboflavin kinase</fullName>
            <ecNumber evidence="15">2.7.1.26</ecNumber>
        </recommendedName>
        <alternativeName>
            <fullName evidence="15">Flavokinase</fullName>
        </alternativeName>
    </domain>
    <domain>
        <recommendedName>
            <fullName evidence="15">FMN adenylyltransferase</fullName>
            <ecNumber evidence="15">2.7.7.2</ecNumber>
        </recommendedName>
        <alternativeName>
            <fullName evidence="15">FAD pyrophosphorylase</fullName>
        </alternativeName>
        <alternativeName>
            <fullName evidence="15">FAD synthase</fullName>
        </alternativeName>
    </domain>
</protein>
<dbReference type="PANTHER" id="PTHR22749">
    <property type="entry name" value="RIBOFLAVIN KINASE/FMN ADENYLYLTRANSFERASE"/>
    <property type="match status" value="1"/>
</dbReference>
<evidence type="ECO:0000256" key="14">
    <source>
        <dbReference type="ARBA" id="ARBA00049494"/>
    </source>
</evidence>
<dbReference type="Proteomes" id="UP000216361">
    <property type="component" value="Unassembled WGS sequence"/>
</dbReference>
<reference evidence="17 18" key="1">
    <citation type="submission" date="2017-07" db="EMBL/GenBank/DDBJ databases">
        <title>Elstera cyanobacteriorum sp. nov., a novel bacterium isolated from cyanobacterial aggregates in a eutrophic lake.</title>
        <authorList>
            <person name="Cai H."/>
        </authorList>
    </citation>
    <scope>NUCLEOTIDE SEQUENCE [LARGE SCALE GENOMIC DNA]</scope>
    <source>
        <strain evidence="17 18">TH019</strain>
    </source>
</reference>
<evidence type="ECO:0000256" key="15">
    <source>
        <dbReference type="PIRNR" id="PIRNR004491"/>
    </source>
</evidence>
<evidence type="ECO:0000256" key="2">
    <source>
        <dbReference type="ARBA" id="ARBA00004726"/>
    </source>
</evidence>
<evidence type="ECO:0000313" key="18">
    <source>
        <dbReference type="Proteomes" id="UP000216361"/>
    </source>
</evidence>
<evidence type="ECO:0000256" key="4">
    <source>
        <dbReference type="ARBA" id="ARBA00022630"/>
    </source>
</evidence>
<evidence type="ECO:0000313" key="17">
    <source>
        <dbReference type="EMBL" id="OYQ17340.1"/>
    </source>
</evidence>
<evidence type="ECO:0000256" key="10">
    <source>
        <dbReference type="ARBA" id="ARBA00022827"/>
    </source>
</evidence>
<dbReference type="UniPathway" id="UPA00277">
    <property type="reaction ID" value="UER00407"/>
</dbReference>
<gene>
    <name evidence="17" type="primary">ribF</name>
    <name evidence="17" type="ORF">CHR90_15360</name>
</gene>
<organism evidence="17 18">
    <name type="scientific">Elstera cyanobacteriorum</name>
    <dbReference type="NCBI Taxonomy" id="2022747"/>
    <lineage>
        <taxon>Bacteria</taxon>
        <taxon>Pseudomonadati</taxon>
        <taxon>Pseudomonadota</taxon>
        <taxon>Alphaproteobacteria</taxon>
        <taxon>Rhodospirillales</taxon>
        <taxon>Rhodospirillaceae</taxon>
        <taxon>Elstera</taxon>
    </lineage>
</organism>
<evidence type="ECO:0000256" key="7">
    <source>
        <dbReference type="ARBA" id="ARBA00022695"/>
    </source>
</evidence>
<dbReference type="InterPro" id="IPR023465">
    <property type="entry name" value="Riboflavin_kinase_dom_sf"/>
</dbReference>
<dbReference type="GO" id="GO:0009231">
    <property type="term" value="P:riboflavin biosynthetic process"/>
    <property type="evidence" value="ECO:0007669"/>
    <property type="project" value="InterPro"/>
</dbReference>
<keyword evidence="6 15" id="KW-0808">Transferase</keyword>
<dbReference type="InterPro" id="IPR014729">
    <property type="entry name" value="Rossmann-like_a/b/a_fold"/>
</dbReference>
<evidence type="ECO:0000259" key="16">
    <source>
        <dbReference type="SMART" id="SM00904"/>
    </source>
</evidence>
<comment type="catalytic activity">
    <reaction evidence="13 15">
        <text>riboflavin + ATP = FMN + ADP + H(+)</text>
        <dbReference type="Rhea" id="RHEA:14357"/>
        <dbReference type="ChEBI" id="CHEBI:15378"/>
        <dbReference type="ChEBI" id="CHEBI:30616"/>
        <dbReference type="ChEBI" id="CHEBI:57986"/>
        <dbReference type="ChEBI" id="CHEBI:58210"/>
        <dbReference type="ChEBI" id="CHEBI:456216"/>
        <dbReference type="EC" id="2.7.1.26"/>
    </reaction>
</comment>
<dbReference type="InterPro" id="IPR002606">
    <property type="entry name" value="Riboflavin_kinase_bac"/>
</dbReference>
<comment type="similarity">
    <text evidence="15">Belongs to the ribF family.</text>
</comment>
<dbReference type="Gene3D" id="2.40.30.30">
    <property type="entry name" value="Riboflavin kinase-like"/>
    <property type="match status" value="1"/>
</dbReference>
<evidence type="ECO:0000256" key="5">
    <source>
        <dbReference type="ARBA" id="ARBA00022643"/>
    </source>
</evidence>
<keyword evidence="11 15" id="KW-0067">ATP-binding</keyword>